<dbReference type="PANTHER" id="PTHR38834:SF3">
    <property type="entry name" value="SOLUTE-BINDING PROTEIN FAMILY 3_N-TERMINAL DOMAIN-CONTAINING PROTEIN"/>
    <property type="match status" value="1"/>
</dbReference>
<dbReference type="Gene3D" id="3.40.190.10">
    <property type="entry name" value="Periplasmic binding protein-like II"/>
    <property type="match status" value="2"/>
</dbReference>
<dbReference type="InterPro" id="IPR001638">
    <property type="entry name" value="Solute-binding_3/MltF_N"/>
</dbReference>
<name>A0ABU0IB79_9HYPH</name>
<dbReference type="Proteomes" id="UP001235269">
    <property type="component" value="Unassembled WGS sequence"/>
</dbReference>
<dbReference type="RefSeq" id="WP_307156724.1">
    <property type="nucleotide sequence ID" value="NZ_JAUSWH010000002.1"/>
</dbReference>
<feature type="chain" id="PRO_5045724010" evidence="1">
    <location>
        <begin position="26"/>
        <end position="248"/>
    </location>
</feature>
<evidence type="ECO:0000256" key="1">
    <source>
        <dbReference type="SAM" id="SignalP"/>
    </source>
</evidence>
<feature type="domain" description="Solute-binding protein family 3/N-terminal" evidence="2">
    <location>
        <begin position="34"/>
        <end position="243"/>
    </location>
</feature>
<gene>
    <name evidence="3" type="ORF">QO005_000836</name>
</gene>
<feature type="signal peptide" evidence="1">
    <location>
        <begin position="1"/>
        <end position="25"/>
    </location>
</feature>
<protein>
    <submittedName>
        <fullName evidence="3">Polar amino acid transport system substrate-binding protein</fullName>
    </submittedName>
</protein>
<proteinExistence type="predicted"/>
<dbReference type="EMBL" id="JAUSWH010000002">
    <property type="protein sequence ID" value="MDQ0454509.1"/>
    <property type="molecule type" value="Genomic_DNA"/>
</dbReference>
<dbReference type="SUPFAM" id="SSF53850">
    <property type="entry name" value="Periplasmic binding protein-like II"/>
    <property type="match status" value="1"/>
</dbReference>
<evidence type="ECO:0000313" key="4">
    <source>
        <dbReference type="Proteomes" id="UP001235269"/>
    </source>
</evidence>
<organism evidence="3 4">
    <name type="scientific">Rhizobium paknamense</name>
    <dbReference type="NCBI Taxonomy" id="1206817"/>
    <lineage>
        <taxon>Bacteria</taxon>
        <taxon>Pseudomonadati</taxon>
        <taxon>Pseudomonadota</taxon>
        <taxon>Alphaproteobacteria</taxon>
        <taxon>Hyphomicrobiales</taxon>
        <taxon>Rhizobiaceae</taxon>
        <taxon>Rhizobium/Agrobacterium group</taxon>
        <taxon>Rhizobium</taxon>
    </lineage>
</organism>
<keyword evidence="4" id="KW-1185">Reference proteome</keyword>
<accession>A0ABU0IB79</accession>
<sequence>MTAIARLSIRRLVCLLAGLACPALASAEDALKFTTEDYPPYNFTENGTYKGVGYEQVVMMMQGISTSYTVEMMPWARAYALAETDPMTCVFTTAHIPEREGLFKWVEPLAVDRNIVVSRADAALRVKNIEEARSYSVGTQRDDYTQALLERNGFTKIDLAANLDLTIKKLESGRIDLMPISEKFLTKLQRDGHPLKGQFVLTEQKFAVACNKHVPDSLINQMQANLNAIIADGRQREIFVRYGMEVLN</sequence>
<reference evidence="3 4" key="1">
    <citation type="submission" date="2023-07" db="EMBL/GenBank/DDBJ databases">
        <title>Genomic Encyclopedia of Type Strains, Phase IV (KMG-IV): sequencing the most valuable type-strain genomes for metagenomic binning, comparative biology and taxonomic classification.</title>
        <authorList>
            <person name="Goeker M."/>
        </authorList>
    </citation>
    <scope>NUCLEOTIDE SEQUENCE [LARGE SCALE GENOMIC DNA]</scope>
    <source>
        <strain evidence="3 4">DSM 100301</strain>
    </source>
</reference>
<dbReference type="PANTHER" id="PTHR38834">
    <property type="entry name" value="PERIPLASMIC SUBSTRATE BINDING PROTEIN FAMILY 3"/>
    <property type="match status" value="1"/>
</dbReference>
<keyword evidence="1" id="KW-0732">Signal</keyword>
<evidence type="ECO:0000313" key="3">
    <source>
        <dbReference type="EMBL" id="MDQ0454509.1"/>
    </source>
</evidence>
<dbReference type="Pfam" id="PF00497">
    <property type="entry name" value="SBP_bac_3"/>
    <property type="match status" value="1"/>
</dbReference>
<evidence type="ECO:0000259" key="2">
    <source>
        <dbReference type="Pfam" id="PF00497"/>
    </source>
</evidence>
<comment type="caution">
    <text evidence="3">The sequence shown here is derived from an EMBL/GenBank/DDBJ whole genome shotgun (WGS) entry which is preliminary data.</text>
</comment>